<dbReference type="Pfam" id="PF13185">
    <property type="entry name" value="GAF_2"/>
    <property type="match status" value="1"/>
</dbReference>
<dbReference type="EMBL" id="JBHUMO010000065">
    <property type="protein sequence ID" value="MFD2729886.1"/>
    <property type="molecule type" value="Genomic_DNA"/>
</dbReference>
<dbReference type="RefSeq" id="WP_379982656.1">
    <property type="nucleotide sequence ID" value="NZ_JBHUMO010000065.1"/>
</dbReference>
<comment type="caution">
    <text evidence="2">The sequence shown here is derived from an EMBL/GenBank/DDBJ whole genome shotgun (WGS) entry which is preliminary data.</text>
</comment>
<keyword evidence="3" id="KW-1185">Reference proteome</keyword>
<protein>
    <submittedName>
        <fullName evidence="2">GAF domain-containing protein</fullName>
    </submittedName>
</protein>
<evidence type="ECO:0000313" key="3">
    <source>
        <dbReference type="Proteomes" id="UP001597427"/>
    </source>
</evidence>
<dbReference type="InterPro" id="IPR029016">
    <property type="entry name" value="GAF-like_dom_sf"/>
</dbReference>
<dbReference type="InterPro" id="IPR003018">
    <property type="entry name" value="GAF"/>
</dbReference>
<dbReference type="Gene3D" id="3.30.450.40">
    <property type="match status" value="1"/>
</dbReference>
<gene>
    <name evidence="2" type="ORF">ACFSR0_10880</name>
</gene>
<reference evidence="3" key="1">
    <citation type="journal article" date="2019" name="Int. J. Syst. Evol. Microbiol.">
        <title>The Global Catalogue of Microorganisms (GCM) 10K type strain sequencing project: providing services to taxonomists for standard genome sequencing and annotation.</title>
        <authorList>
            <consortium name="The Broad Institute Genomics Platform"/>
            <consortium name="The Broad Institute Genome Sequencing Center for Infectious Disease"/>
            <person name="Wu L."/>
            <person name="Ma J."/>
        </authorList>
    </citation>
    <scope>NUCLEOTIDE SEQUENCE [LARGE SCALE GENOMIC DNA]</scope>
    <source>
        <strain evidence="3">TISTR 932</strain>
    </source>
</reference>
<feature type="domain" description="GAF" evidence="1">
    <location>
        <begin position="39"/>
        <end position="128"/>
    </location>
</feature>
<name>A0ABW5TLA3_9ENTE</name>
<accession>A0ABW5TLA3</accession>
<evidence type="ECO:0000313" key="2">
    <source>
        <dbReference type="EMBL" id="MFD2729886.1"/>
    </source>
</evidence>
<dbReference type="Proteomes" id="UP001597427">
    <property type="component" value="Unassembled WGS sequence"/>
</dbReference>
<evidence type="ECO:0000259" key="1">
    <source>
        <dbReference type="Pfam" id="PF13185"/>
    </source>
</evidence>
<organism evidence="2 3">
    <name type="scientific">Enterococcus camelliae</name>
    <dbReference type="NCBI Taxonomy" id="453959"/>
    <lineage>
        <taxon>Bacteria</taxon>
        <taxon>Bacillati</taxon>
        <taxon>Bacillota</taxon>
        <taxon>Bacilli</taxon>
        <taxon>Lactobacillales</taxon>
        <taxon>Enterococcaceae</taxon>
        <taxon>Enterococcus</taxon>
    </lineage>
</organism>
<dbReference type="SUPFAM" id="SSF55781">
    <property type="entry name" value="GAF domain-like"/>
    <property type="match status" value="1"/>
</dbReference>
<sequence>MLKQRELQVFLDQMRVAMQVDFVGVAQNVALSGMPKDIRWVAVSGNLGEDYQTIRLRIGHGIAGLVWRTGRTICENNIQSQPGRLIDYPIARVEKLDQVIAYPLLIHQQVKAVLLIGNRTGNFETSNRSLPYMGQLEQSIEYNEVKKWVAGR</sequence>
<proteinExistence type="predicted"/>